<gene>
    <name evidence="8" type="ORF">EKO24_003540</name>
</gene>
<dbReference type="Gene3D" id="2.60.120.10">
    <property type="entry name" value="Jelly Rolls"/>
    <property type="match status" value="1"/>
</dbReference>
<sequence length="523" mass="58828">MPRPEFPWNDFHTFAMQNKQFGLLLIVALIIAVSLWRWRPQDRKPVKATLLFLTIALSGILLSAVLAALDVDPFARGLHKTSVFVGGMAGIRLFGLFLFRLVLPLCRINLLRILEDLAELAGYCTWLMIYLHAAGLNLSGIITTSAVMTAVLAFSMQDTLGNILGGLALQLDNSIKVGDWIKVDDVNGRVSDIRWRYTAIETRNWETIVIPNSLLMKGKFSVIGRRSGQPLQWRRWVYFDVSYDHLAGKVVNIAQNAIRNGHIANVADAPAANCLLMDFTSSASRYALRYWLTDIEADEATDSEVRARIYAALQRAGISLSYPQYHIHLTNKDDQYEQNERQRRLKERIDALQQVELFNTLHDDELAEIAEQLVYAPFVKGDILMHQGEVAHWLYIIISGVTDIFLELPDGGRRLIDTTHGSCFLGEMGLMTGDPRSATVIAQSEVLAYRLNKNSFQKILDKRPELAVEISNLLAHRRVGIDNWQQQLDSESLARLMVQQQSTLLEQISSFFRLGSSGKSSGG</sequence>
<dbReference type="Pfam" id="PF00924">
    <property type="entry name" value="MS_channel_2nd"/>
    <property type="match status" value="1"/>
</dbReference>
<dbReference type="InterPro" id="IPR014710">
    <property type="entry name" value="RmlC-like_jellyroll"/>
</dbReference>
<comment type="subcellular location">
    <subcellularLocation>
        <location evidence="6">Cell inner membrane</location>
        <topology evidence="6">Multi-pass membrane protein</topology>
    </subcellularLocation>
    <subcellularLocation>
        <location evidence="1">Cell membrane</location>
        <topology evidence="1">Multi-pass membrane protein</topology>
    </subcellularLocation>
</comment>
<evidence type="ECO:0000313" key="9">
    <source>
        <dbReference type="Proteomes" id="UP000733744"/>
    </source>
</evidence>
<evidence type="ECO:0000256" key="6">
    <source>
        <dbReference type="RuleBase" id="RU369025"/>
    </source>
</evidence>
<dbReference type="SUPFAM" id="SSF82689">
    <property type="entry name" value="Mechanosensitive channel protein MscS (YggB), C-terminal domain"/>
    <property type="match status" value="1"/>
</dbReference>
<accession>A0ABY3CGB2</accession>
<dbReference type="Pfam" id="PF00027">
    <property type="entry name" value="cNMP_binding"/>
    <property type="match status" value="1"/>
</dbReference>
<organism evidence="8 9">
    <name type="scientific">Candidatus Methylobacter oryzae</name>
    <dbReference type="NCBI Taxonomy" id="2497749"/>
    <lineage>
        <taxon>Bacteria</taxon>
        <taxon>Pseudomonadati</taxon>
        <taxon>Pseudomonadota</taxon>
        <taxon>Gammaproteobacteria</taxon>
        <taxon>Methylococcales</taxon>
        <taxon>Methylococcaceae</taxon>
        <taxon>Methylobacter</taxon>
    </lineage>
</organism>
<dbReference type="RefSeq" id="WP_127030580.1">
    <property type="nucleotide sequence ID" value="NZ_RYFG02000019.1"/>
</dbReference>
<keyword evidence="2" id="KW-1003">Cell membrane</keyword>
<evidence type="ECO:0000259" key="7">
    <source>
        <dbReference type="PROSITE" id="PS50042"/>
    </source>
</evidence>
<dbReference type="CDD" id="cd00038">
    <property type="entry name" value="CAP_ED"/>
    <property type="match status" value="1"/>
</dbReference>
<keyword evidence="6" id="KW-0813">Transport</keyword>
<keyword evidence="6" id="KW-0997">Cell inner membrane</keyword>
<feature type="domain" description="Cyclic nucleotide-binding" evidence="7">
    <location>
        <begin position="357"/>
        <end position="460"/>
    </location>
</feature>
<dbReference type="SUPFAM" id="SSF50182">
    <property type="entry name" value="Sm-like ribonucleoproteins"/>
    <property type="match status" value="1"/>
</dbReference>
<dbReference type="InterPro" id="IPR045275">
    <property type="entry name" value="MscS_archaea/bacteria_type"/>
</dbReference>
<evidence type="ECO:0000256" key="3">
    <source>
        <dbReference type="ARBA" id="ARBA00022692"/>
    </source>
</evidence>
<comment type="function">
    <text evidence="6">Mechanosensitive channel that participates in the regulation of osmotic pressure changes within the cell, opening in response to stretch forces in the membrane lipid bilayer, without the need for other proteins. Contributes to normal resistance to hypoosmotic shock. Forms an ion channel of 1.0 nanosiemens conductance with a slight preference for anions.</text>
</comment>
<dbReference type="PANTHER" id="PTHR30221:SF1">
    <property type="entry name" value="SMALL-CONDUCTANCE MECHANOSENSITIVE CHANNEL"/>
    <property type="match status" value="1"/>
</dbReference>
<reference evidence="8 9" key="1">
    <citation type="journal article" date="2019" name="Antonie Van Leeuwenhoek">
        <title>Description of 'Ca. Methylobacter oryzae' KRF1, a novel species from the environmentally important Methylobacter clade 2.</title>
        <authorList>
            <person name="Khatri K."/>
            <person name="Mohite J.A."/>
            <person name="Pandit P.S."/>
            <person name="Bahulikar R."/>
            <person name="Rahalkar M.C."/>
        </authorList>
    </citation>
    <scope>NUCLEOTIDE SEQUENCE [LARGE SCALE GENOMIC DNA]</scope>
    <source>
        <strain evidence="8 9">KRF1</strain>
    </source>
</reference>
<evidence type="ECO:0000256" key="2">
    <source>
        <dbReference type="ARBA" id="ARBA00022475"/>
    </source>
</evidence>
<dbReference type="InterPro" id="IPR023408">
    <property type="entry name" value="MscS_beta-dom_sf"/>
</dbReference>
<evidence type="ECO:0000256" key="5">
    <source>
        <dbReference type="ARBA" id="ARBA00023136"/>
    </source>
</evidence>
<dbReference type="Gene3D" id="3.30.70.100">
    <property type="match status" value="1"/>
</dbReference>
<feature type="transmembrane region" description="Helical" evidence="6">
    <location>
        <begin position="124"/>
        <end position="154"/>
    </location>
</feature>
<name>A0ABY3CGB2_9GAMM</name>
<evidence type="ECO:0000313" key="8">
    <source>
        <dbReference type="EMBL" id="TRX01612.1"/>
    </source>
</evidence>
<feature type="transmembrane region" description="Helical" evidence="6">
    <location>
        <begin position="81"/>
        <end position="103"/>
    </location>
</feature>
<evidence type="ECO:0000256" key="1">
    <source>
        <dbReference type="ARBA" id="ARBA00004651"/>
    </source>
</evidence>
<dbReference type="SUPFAM" id="SSF51206">
    <property type="entry name" value="cAMP-binding domain-like"/>
    <property type="match status" value="1"/>
</dbReference>
<comment type="subunit">
    <text evidence="6">Homoheptamer.</text>
</comment>
<keyword evidence="3 6" id="KW-0812">Transmembrane</keyword>
<keyword evidence="5 6" id="KW-0472">Membrane</keyword>
<dbReference type="PANTHER" id="PTHR30221">
    <property type="entry name" value="SMALL-CONDUCTANCE MECHANOSENSITIVE CHANNEL"/>
    <property type="match status" value="1"/>
</dbReference>
<evidence type="ECO:0000256" key="4">
    <source>
        <dbReference type="ARBA" id="ARBA00022989"/>
    </source>
</evidence>
<feature type="transmembrane region" description="Helical" evidence="6">
    <location>
        <begin position="20"/>
        <end position="38"/>
    </location>
</feature>
<dbReference type="InterPro" id="IPR010920">
    <property type="entry name" value="LSM_dom_sf"/>
</dbReference>
<dbReference type="InterPro" id="IPR006685">
    <property type="entry name" value="MscS_channel_2nd"/>
</dbReference>
<dbReference type="EMBL" id="RYFG02000019">
    <property type="protein sequence ID" value="TRX01612.1"/>
    <property type="molecule type" value="Genomic_DNA"/>
</dbReference>
<keyword evidence="9" id="KW-1185">Reference proteome</keyword>
<comment type="caution">
    <text evidence="8">The sequence shown here is derived from an EMBL/GenBank/DDBJ whole genome shotgun (WGS) entry which is preliminary data.</text>
</comment>
<dbReference type="InterPro" id="IPR000595">
    <property type="entry name" value="cNMP-bd_dom"/>
</dbReference>
<keyword evidence="6" id="KW-0407">Ion channel</keyword>
<keyword evidence="4 6" id="KW-1133">Transmembrane helix</keyword>
<dbReference type="InterPro" id="IPR018490">
    <property type="entry name" value="cNMP-bd_dom_sf"/>
</dbReference>
<feature type="transmembrane region" description="Helical" evidence="6">
    <location>
        <begin position="50"/>
        <end position="69"/>
    </location>
</feature>
<dbReference type="InterPro" id="IPR018488">
    <property type="entry name" value="cNMP-bd_CS"/>
</dbReference>
<dbReference type="InterPro" id="IPR011066">
    <property type="entry name" value="MscS_channel_C_sf"/>
</dbReference>
<protein>
    <recommendedName>
        <fullName evidence="6">Small-conductance mechanosensitive channel</fullName>
    </recommendedName>
</protein>
<keyword evidence="6" id="KW-0406">Ion transport</keyword>
<proteinExistence type="inferred from homology"/>
<dbReference type="PRINTS" id="PR00103">
    <property type="entry name" value="CAMPKINASE"/>
</dbReference>
<dbReference type="Gene3D" id="2.30.30.60">
    <property type="match status" value="1"/>
</dbReference>
<dbReference type="PROSITE" id="PS50042">
    <property type="entry name" value="CNMP_BINDING_3"/>
    <property type="match status" value="1"/>
</dbReference>
<dbReference type="PROSITE" id="PS00889">
    <property type="entry name" value="CNMP_BINDING_2"/>
    <property type="match status" value="1"/>
</dbReference>
<dbReference type="Proteomes" id="UP000733744">
    <property type="component" value="Unassembled WGS sequence"/>
</dbReference>
<comment type="similarity">
    <text evidence="6">Belongs to the MscS (TC 1.A.23) family.</text>
</comment>
<dbReference type="SMART" id="SM00100">
    <property type="entry name" value="cNMP"/>
    <property type="match status" value="1"/>
</dbReference>